<feature type="domain" description="Inositolphosphotransferase Aur1/Ipt1" evidence="2">
    <location>
        <begin position="28"/>
        <end position="98"/>
    </location>
</feature>
<reference evidence="3" key="1">
    <citation type="journal article" date="2015" name="Nature">
        <title>Complex archaea that bridge the gap between prokaryotes and eukaryotes.</title>
        <authorList>
            <person name="Spang A."/>
            <person name="Saw J.H."/>
            <person name="Jorgensen S.L."/>
            <person name="Zaremba-Niedzwiedzka K."/>
            <person name="Martijn J."/>
            <person name="Lind A.E."/>
            <person name="van Eijk R."/>
            <person name="Schleper C."/>
            <person name="Guy L."/>
            <person name="Ettema T.J."/>
        </authorList>
    </citation>
    <scope>NUCLEOTIDE SEQUENCE</scope>
</reference>
<dbReference type="EMBL" id="LAZR01069887">
    <property type="protein sequence ID" value="KKK46825.1"/>
    <property type="molecule type" value="Genomic_DNA"/>
</dbReference>
<evidence type="ECO:0000256" key="1">
    <source>
        <dbReference type="SAM" id="Phobius"/>
    </source>
</evidence>
<protein>
    <recommendedName>
        <fullName evidence="2">Inositolphosphotransferase Aur1/Ipt1 domain-containing protein</fullName>
    </recommendedName>
</protein>
<dbReference type="AlphaFoldDB" id="A0A0F8WFB1"/>
<name>A0A0F8WFB1_9ZZZZ</name>
<accession>A0A0F8WFB1</accession>
<evidence type="ECO:0000259" key="2">
    <source>
        <dbReference type="Pfam" id="PF14378"/>
    </source>
</evidence>
<sequence>MAAAYLLYYLVRGHAAERTVDAFKNAGQLIRLERDMGLFRELSLQAATLPYEGLTHLFNVIYFYGHFPLIIVVGAYLFWKNPPLYSLIRNAFLASGAIA</sequence>
<feature type="non-terminal residue" evidence="3">
    <location>
        <position position="99"/>
    </location>
</feature>
<comment type="caution">
    <text evidence="3">The sequence shown here is derived from an EMBL/GenBank/DDBJ whole genome shotgun (WGS) entry which is preliminary data.</text>
</comment>
<keyword evidence="1" id="KW-1133">Transmembrane helix</keyword>
<gene>
    <name evidence="3" type="ORF">LCGC14_3161380</name>
</gene>
<dbReference type="InterPro" id="IPR026841">
    <property type="entry name" value="Aur1/Ipt1"/>
</dbReference>
<proteinExistence type="predicted"/>
<feature type="transmembrane region" description="Helical" evidence="1">
    <location>
        <begin position="61"/>
        <end position="79"/>
    </location>
</feature>
<organism evidence="3">
    <name type="scientific">marine sediment metagenome</name>
    <dbReference type="NCBI Taxonomy" id="412755"/>
    <lineage>
        <taxon>unclassified sequences</taxon>
        <taxon>metagenomes</taxon>
        <taxon>ecological metagenomes</taxon>
    </lineage>
</organism>
<dbReference type="GO" id="GO:0016020">
    <property type="term" value="C:membrane"/>
    <property type="evidence" value="ECO:0007669"/>
    <property type="project" value="UniProtKB-SubCell"/>
</dbReference>
<keyword evidence="1" id="KW-0472">Membrane</keyword>
<evidence type="ECO:0000313" key="3">
    <source>
        <dbReference type="EMBL" id="KKK46825.1"/>
    </source>
</evidence>
<dbReference type="Pfam" id="PF14378">
    <property type="entry name" value="PAP2_3"/>
    <property type="match status" value="1"/>
</dbReference>
<keyword evidence="1" id="KW-0812">Transmembrane</keyword>